<proteinExistence type="predicted"/>
<sequence>MCVATLLMDGNSHSDNVPSQDFHQANAGTNDEDINAKAPDGNEDAYLDNGATKNTDKCWTTSDDEHSQGHILVDITSRGWVSTQPNPAASDSERASGGRSPGDTRGLVSSVAVDSLGNSLIDTLVINAHESNDKPDDCPSANRATLTDSTNGTARVVANELPVSLSLGSIAQRKRKLSFEGSPTCVQQGPDGNLTNVMSPTSCNPFDAEPIDLGPDIHFAMRLDSDSPAAATPSIQAFCLLPDRYIP</sequence>
<dbReference type="EMBL" id="RWGY01000031">
    <property type="protein sequence ID" value="TVU15361.1"/>
    <property type="molecule type" value="Genomic_DNA"/>
</dbReference>
<gene>
    <name evidence="2" type="ORF">EJB05_38879</name>
</gene>
<evidence type="ECO:0000313" key="3">
    <source>
        <dbReference type="Proteomes" id="UP000324897"/>
    </source>
</evidence>
<name>A0A5J9TXG0_9POAL</name>
<feature type="non-terminal residue" evidence="2">
    <location>
        <position position="1"/>
    </location>
</feature>
<evidence type="ECO:0000313" key="2">
    <source>
        <dbReference type="EMBL" id="TVU15361.1"/>
    </source>
</evidence>
<comment type="caution">
    <text evidence="2">The sequence shown here is derived from an EMBL/GenBank/DDBJ whole genome shotgun (WGS) entry which is preliminary data.</text>
</comment>
<feature type="compositionally biased region" description="Polar residues" evidence="1">
    <location>
        <begin position="11"/>
        <end position="29"/>
    </location>
</feature>
<dbReference type="AlphaFoldDB" id="A0A5J9TXG0"/>
<feature type="compositionally biased region" description="Polar residues" evidence="1">
    <location>
        <begin position="79"/>
        <end position="89"/>
    </location>
</feature>
<reference evidence="2 3" key="1">
    <citation type="journal article" date="2019" name="Sci. Rep.">
        <title>A high-quality genome of Eragrostis curvula grass provides insights into Poaceae evolution and supports new strategies to enhance forage quality.</title>
        <authorList>
            <person name="Carballo J."/>
            <person name="Santos B.A.C.M."/>
            <person name="Zappacosta D."/>
            <person name="Garbus I."/>
            <person name="Selva J.P."/>
            <person name="Gallo C.A."/>
            <person name="Diaz A."/>
            <person name="Albertini E."/>
            <person name="Caccamo M."/>
            <person name="Echenique V."/>
        </authorList>
    </citation>
    <scope>NUCLEOTIDE SEQUENCE [LARGE SCALE GENOMIC DNA]</scope>
    <source>
        <strain evidence="3">cv. Victoria</strain>
        <tissue evidence="2">Leaf</tissue>
    </source>
</reference>
<evidence type="ECO:0000256" key="1">
    <source>
        <dbReference type="SAM" id="MobiDB-lite"/>
    </source>
</evidence>
<accession>A0A5J9TXG0</accession>
<feature type="region of interest" description="Disordered" evidence="1">
    <location>
        <begin position="8"/>
        <end position="35"/>
    </location>
</feature>
<feature type="region of interest" description="Disordered" evidence="1">
    <location>
        <begin position="78"/>
        <end position="104"/>
    </location>
</feature>
<dbReference type="Gramene" id="TVU15361">
    <property type="protein sequence ID" value="TVU15361"/>
    <property type="gene ID" value="EJB05_38879"/>
</dbReference>
<organism evidence="2 3">
    <name type="scientific">Eragrostis curvula</name>
    <name type="common">weeping love grass</name>
    <dbReference type="NCBI Taxonomy" id="38414"/>
    <lineage>
        <taxon>Eukaryota</taxon>
        <taxon>Viridiplantae</taxon>
        <taxon>Streptophyta</taxon>
        <taxon>Embryophyta</taxon>
        <taxon>Tracheophyta</taxon>
        <taxon>Spermatophyta</taxon>
        <taxon>Magnoliopsida</taxon>
        <taxon>Liliopsida</taxon>
        <taxon>Poales</taxon>
        <taxon>Poaceae</taxon>
        <taxon>PACMAD clade</taxon>
        <taxon>Chloridoideae</taxon>
        <taxon>Eragrostideae</taxon>
        <taxon>Eragrostidinae</taxon>
        <taxon>Eragrostis</taxon>
    </lineage>
</organism>
<keyword evidence="3" id="KW-1185">Reference proteome</keyword>
<protein>
    <submittedName>
        <fullName evidence="2">Uncharacterized protein</fullName>
    </submittedName>
</protein>
<dbReference type="Proteomes" id="UP000324897">
    <property type="component" value="Unassembled WGS sequence"/>
</dbReference>